<evidence type="ECO:0000313" key="2">
    <source>
        <dbReference type="Proteomes" id="UP000317990"/>
    </source>
</evidence>
<gene>
    <name evidence="1" type="ORF">ERJ67_07670</name>
</gene>
<evidence type="ECO:0000313" key="1">
    <source>
        <dbReference type="EMBL" id="TGG91615.1"/>
    </source>
</evidence>
<dbReference type="Proteomes" id="UP000317990">
    <property type="component" value="Unassembled WGS sequence"/>
</dbReference>
<name>A0A524RNE7_9CHRO</name>
<dbReference type="AlphaFoldDB" id="A0A524RNE7"/>
<protein>
    <submittedName>
        <fullName evidence="1">Uncharacterized protein</fullName>
    </submittedName>
</protein>
<reference evidence="1 2" key="1">
    <citation type="journal article" date="2019" name="mSystems">
        <title>Life at home and on the roam: Genomic adaptions reflect the dual lifestyle of an intracellular, facultative symbiont.</title>
        <authorList>
            <person name="Burgsdorf I."/>
        </authorList>
    </citation>
    <scope>NUCLEOTIDE SEQUENCE [LARGE SCALE GENOMIC DNA]</scope>
    <source>
        <strain evidence="1">277cV</strain>
    </source>
</reference>
<accession>A0A524RNE7</accession>
<proteinExistence type="predicted"/>
<comment type="caution">
    <text evidence="1">The sequence shown here is derived from an EMBL/GenBank/DDBJ whole genome shotgun (WGS) entry which is preliminary data.</text>
</comment>
<sequence length="143" mass="15123">MGFSTLSDQARQAMELLAICRDGNSYNLTPAALAAWIGLLSTALQRPPPSSGPVVWSGPDDVLTACGPIDAVAASGWQDGGASWWLIGLSDTCHTGPDPGGGSRIHSLEVVFRQFDRGISVPGQWALADRALQPPGRQQLCRR</sequence>
<dbReference type="EMBL" id="SRMO01000072">
    <property type="protein sequence ID" value="TGG91615.1"/>
    <property type="molecule type" value="Genomic_DNA"/>
</dbReference>
<organism evidence="1 2">
    <name type="scientific">Aphanocapsa feldmannii 277cV</name>
    <dbReference type="NCBI Taxonomy" id="2507553"/>
    <lineage>
        <taxon>Bacteria</taxon>
        <taxon>Bacillati</taxon>
        <taxon>Cyanobacteriota</taxon>
        <taxon>Cyanophyceae</taxon>
        <taxon>Oscillatoriophycideae</taxon>
        <taxon>Chroococcales</taxon>
        <taxon>Microcystaceae</taxon>
        <taxon>Aphanocapsa</taxon>
    </lineage>
</organism>